<feature type="transmembrane region" description="Helical" evidence="1">
    <location>
        <begin position="20"/>
        <end position="39"/>
    </location>
</feature>
<keyword evidence="3" id="KW-1185">Reference proteome</keyword>
<keyword evidence="1" id="KW-0812">Transmembrane</keyword>
<proteinExistence type="predicted"/>
<evidence type="ECO:0000256" key="1">
    <source>
        <dbReference type="SAM" id="Phobius"/>
    </source>
</evidence>
<evidence type="ECO:0000313" key="2">
    <source>
        <dbReference type="EMBL" id="KWX22565.1"/>
    </source>
</evidence>
<sequence length="192" mass="21108">MIENQTPAPAKQRWWRNKKVRIALVVIGTALILFAKFGLAEKREERRAASEAKQEITSFSVGDCVTISPGKPETGTDIHRSPCTTDPSYTVGAVMETDQPCANTNYIGYTWSVGDTDTVGRLCLVENLTVGHCYHPQPGTDLLEQLDCATTDDKAYKVVQKLDSDDAQACPPDTSAYNYPLPPHTYCLGNTH</sequence>
<keyword evidence="1" id="KW-0472">Membrane</keyword>
<accession>A0A132PJQ4</accession>
<comment type="caution">
    <text evidence="2">The sequence shown here is derived from an EMBL/GenBank/DDBJ whole genome shotgun (WGS) entry which is preliminary data.</text>
</comment>
<dbReference type="EMBL" id="LGTW01000012">
    <property type="protein sequence ID" value="KWX22565.1"/>
    <property type="molecule type" value="Genomic_DNA"/>
</dbReference>
<gene>
    <name evidence="2" type="ORF">AFM11_18785</name>
</gene>
<dbReference type="PATRIC" id="fig|59750.3.peg.1092"/>
<dbReference type="RefSeq" id="WP_067851521.1">
    <property type="nucleotide sequence ID" value="NZ_LGTW01000012.1"/>
</dbReference>
<keyword evidence="1" id="KW-1133">Transmembrane helix</keyword>
<protein>
    <submittedName>
        <fullName evidence="2">Uncharacterized protein</fullName>
    </submittedName>
</protein>
<organism evidence="2 3">
    <name type="scientific">Mycolicibacterium wolinskyi</name>
    <dbReference type="NCBI Taxonomy" id="59750"/>
    <lineage>
        <taxon>Bacteria</taxon>
        <taxon>Bacillati</taxon>
        <taxon>Actinomycetota</taxon>
        <taxon>Actinomycetes</taxon>
        <taxon>Mycobacteriales</taxon>
        <taxon>Mycobacteriaceae</taxon>
        <taxon>Mycolicibacterium</taxon>
    </lineage>
</organism>
<dbReference type="AlphaFoldDB" id="A0A132PJQ4"/>
<evidence type="ECO:0000313" key="3">
    <source>
        <dbReference type="Proteomes" id="UP000070612"/>
    </source>
</evidence>
<reference evidence="2 3" key="1">
    <citation type="submission" date="2015-07" db="EMBL/GenBank/DDBJ databases">
        <title>A draft genome sequence of Mycobacterium wolinskyi.</title>
        <authorList>
            <person name="de Man T.J."/>
            <person name="Perry K.A."/>
            <person name="Coulliette A.D."/>
            <person name="Jensen B."/>
            <person name="Toney N.C."/>
            <person name="Limbago B.M."/>
            <person name="Noble-Wang J."/>
        </authorList>
    </citation>
    <scope>NUCLEOTIDE SEQUENCE [LARGE SCALE GENOMIC DNA]</scope>
    <source>
        <strain evidence="2 3">CDC_01</strain>
    </source>
</reference>
<dbReference type="Proteomes" id="UP000070612">
    <property type="component" value="Unassembled WGS sequence"/>
</dbReference>
<name>A0A132PJQ4_9MYCO</name>